<feature type="signal peptide" evidence="1">
    <location>
        <begin position="1"/>
        <end position="35"/>
    </location>
</feature>
<organism evidence="2 3">
    <name type="scientific">Streptomyces millisiae</name>
    <dbReference type="NCBI Taxonomy" id="3075542"/>
    <lineage>
        <taxon>Bacteria</taxon>
        <taxon>Bacillati</taxon>
        <taxon>Actinomycetota</taxon>
        <taxon>Actinomycetes</taxon>
        <taxon>Kitasatosporales</taxon>
        <taxon>Streptomycetaceae</taxon>
        <taxon>Streptomyces</taxon>
    </lineage>
</organism>
<protein>
    <submittedName>
        <fullName evidence="2">Uncharacterized protein</fullName>
    </submittedName>
</protein>
<evidence type="ECO:0000313" key="2">
    <source>
        <dbReference type="EMBL" id="MDT0322746.1"/>
    </source>
</evidence>
<keyword evidence="1" id="KW-0732">Signal</keyword>
<proteinExistence type="predicted"/>
<name>A0ABU2LYS9_9ACTN</name>
<dbReference type="Proteomes" id="UP001183420">
    <property type="component" value="Unassembled WGS sequence"/>
</dbReference>
<evidence type="ECO:0000313" key="3">
    <source>
        <dbReference type="Proteomes" id="UP001183420"/>
    </source>
</evidence>
<sequence>MPRRSARPIPQRLAALVSAAVLLLMGGPLTTQASAASTGAAADEHPQICYRAYVESVGWEADEWCNGIGAGLPGFSVQALQLSAANVGTLCARANLAVSGWQAWQCSSTEWGRIQIGSATAGRGVRAVELSVTTGVITAEVEMSNSGYQGPRTGSTVLVGSPGGVDEIEFIGIAVR</sequence>
<dbReference type="EMBL" id="JAVREM010000072">
    <property type="protein sequence ID" value="MDT0322746.1"/>
    <property type="molecule type" value="Genomic_DNA"/>
</dbReference>
<feature type="chain" id="PRO_5046746168" evidence="1">
    <location>
        <begin position="36"/>
        <end position="176"/>
    </location>
</feature>
<dbReference type="RefSeq" id="WP_311603534.1">
    <property type="nucleotide sequence ID" value="NZ_JAVREM010000072.1"/>
</dbReference>
<keyword evidence="3" id="KW-1185">Reference proteome</keyword>
<evidence type="ECO:0000256" key="1">
    <source>
        <dbReference type="SAM" id="SignalP"/>
    </source>
</evidence>
<comment type="caution">
    <text evidence="2">The sequence shown here is derived from an EMBL/GenBank/DDBJ whole genome shotgun (WGS) entry which is preliminary data.</text>
</comment>
<reference evidence="3" key="1">
    <citation type="submission" date="2023-07" db="EMBL/GenBank/DDBJ databases">
        <title>30 novel species of actinomycetes from the DSMZ collection.</title>
        <authorList>
            <person name="Nouioui I."/>
        </authorList>
    </citation>
    <scope>NUCLEOTIDE SEQUENCE [LARGE SCALE GENOMIC DNA]</scope>
    <source>
        <strain evidence="3">DSM 44918</strain>
    </source>
</reference>
<gene>
    <name evidence="2" type="ORF">RNC47_30985</name>
</gene>
<accession>A0ABU2LYS9</accession>